<dbReference type="AlphaFoldDB" id="A0A2P2QFV3"/>
<protein>
    <submittedName>
        <fullName evidence="1">Uncharacterized protein</fullName>
    </submittedName>
</protein>
<accession>A0A2P2QFV3</accession>
<proteinExistence type="predicted"/>
<sequence>MQITNTCVWRGQPLRMQSQKIKNKNTTAYHL</sequence>
<name>A0A2P2QFV3_RHIMU</name>
<organism evidence="1">
    <name type="scientific">Rhizophora mucronata</name>
    <name type="common">Asiatic mangrove</name>
    <dbReference type="NCBI Taxonomy" id="61149"/>
    <lineage>
        <taxon>Eukaryota</taxon>
        <taxon>Viridiplantae</taxon>
        <taxon>Streptophyta</taxon>
        <taxon>Embryophyta</taxon>
        <taxon>Tracheophyta</taxon>
        <taxon>Spermatophyta</taxon>
        <taxon>Magnoliopsida</taxon>
        <taxon>eudicotyledons</taxon>
        <taxon>Gunneridae</taxon>
        <taxon>Pentapetalae</taxon>
        <taxon>rosids</taxon>
        <taxon>fabids</taxon>
        <taxon>Malpighiales</taxon>
        <taxon>Rhizophoraceae</taxon>
        <taxon>Rhizophora</taxon>
    </lineage>
</organism>
<dbReference type="EMBL" id="GGEC01085399">
    <property type="protein sequence ID" value="MBX65883.1"/>
    <property type="molecule type" value="Transcribed_RNA"/>
</dbReference>
<reference evidence="1" key="1">
    <citation type="submission" date="2018-02" db="EMBL/GenBank/DDBJ databases">
        <title>Rhizophora mucronata_Transcriptome.</title>
        <authorList>
            <person name="Meera S.P."/>
            <person name="Sreeshan A."/>
            <person name="Augustine A."/>
        </authorList>
    </citation>
    <scope>NUCLEOTIDE SEQUENCE</scope>
    <source>
        <tissue evidence="1">Leaf</tissue>
    </source>
</reference>
<evidence type="ECO:0000313" key="1">
    <source>
        <dbReference type="EMBL" id="MBX65883.1"/>
    </source>
</evidence>